<dbReference type="Proteomes" id="UP000065807">
    <property type="component" value="Chromosome"/>
</dbReference>
<reference evidence="4" key="2">
    <citation type="journal article" date="2016" name="Int. J. Syst. Evol. Microbiol.">
        <title>Complete genome sequence and cell structure of Limnochorda pilosa, a Gram-negative spore-former within the phylum Firmicutes.</title>
        <authorList>
            <person name="Watanabe M."/>
            <person name="Kojima H."/>
            <person name="Fukui M."/>
        </authorList>
    </citation>
    <scope>NUCLEOTIDE SEQUENCE [LARGE SCALE GENOMIC DNA]</scope>
    <source>
        <strain evidence="4">HC45</strain>
    </source>
</reference>
<dbReference type="GO" id="GO:0005829">
    <property type="term" value="C:cytosol"/>
    <property type="evidence" value="ECO:0007669"/>
    <property type="project" value="TreeGrafter"/>
</dbReference>
<evidence type="ECO:0000313" key="3">
    <source>
        <dbReference type="EMBL" id="BAS27028.1"/>
    </source>
</evidence>
<evidence type="ECO:0000313" key="4">
    <source>
        <dbReference type="Proteomes" id="UP000065807"/>
    </source>
</evidence>
<dbReference type="CDD" id="cd03789">
    <property type="entry name" value="GT9_LPS_heptosyltransferase"/>
    <property type="match status" value="1"/>
</dbReference>
<dbReference type="KEGG" id="lpil:LIP_1171"/>
<organism evidence="3 4">
    <name type="scientific">Limnochorda pilosa</name>
    <dbReference type="NCBI Taxonomy" id="1555112"/>
    <lineage>
        <taxon>Bacteria</taxon>
        <taxon>Bacillati</taxon>
        <taxon>Bacillota</taxon>
        <taxon>Limnochordia</taxon>
        <taxon>Limnochordales</taxon>
        <taxon>Limnochordaceae</taxon>
        <taxon>Limnochorda</taxon>
    </lineage>
</organism>
<keyword evidence="4" id="KW-1185">Reference proteome</keyword>
<gene>
    <name evidence="3" type="ORF">LIP_1171</name>
</gene>
<dbReference type="PANTHER" id="PTHR30160:SF7">
    <property type="entry name" value="ADP-HEPTOSE--LPS HEPTOSYLTRANSFERASE 2"/>
    <property type="match status" value="1"/>
</dbReference>
<dbReference type="GO" id="GO:0009244">
    <property type="term" value="P:lipopolysaccharide core region biosynthetic process"/>
    <property type="evidence" value="ECO:0007669"/>
    <property type="project" value="TreeGrafter"/>
</dbReference>
<dbReference type="EMBL" id="AP014924">
    <property type="protein sequence ID" value="BAS27028.1"/>
    <property type="molecule type" value="Genomic_DNA"/>
</dbReference>
<accession>A0A0K2SIU3</accession>
<protein>
    <submittedName>
        <fullName evidence="3">Glycosyl transferase family protein</fullName>
    </submittedName>
</protein>
<dbReference type="Pfam" id="PF01075">
    <property type="entry name" value="Glyco_transf_9"/>
    <property type="match status" value="1"/>
</dbReference>
<keyword evidence="2 3" id="KW-0808">Transferase</keyword>
<sequence>MLLLSPLGDTLFATPALEALDLAYPQASISVCCWQSNAALLRGNPHVDEIIACRNSLELPKAFHELQERSLDLAVGLSHFGSWLLALIRARFRAGFRSEELGWLYTVPIPDDRQVHAARYCLNVVRACGAPEVPLRLRLYLEPAERAEAVRLLARRGVAGRPLVAIHPGGHFFRGKRWSTRGFAEVADGLVDRYGAGVVLVGGEDDVELAGEIMRQARRPMVDLTGSLGLRQTAAVLQACQLFIGNDSGPMHMAEAVGTPVVALFGPTDPANFRPLGEMHRVVRRDVCGPCIHWLEAANLYLHSFRNPACNFECIRQITVDDVMAAAGPLLERTAAQSTVPAFEGP</sequence>
<dbReference type="AlphaFoldDB" id="A0A0K2SIU3"/>
<dbReference type="InterPro" id="IPR051199">
    <property type="entry name" value="LPS_LOS_Heptosyltrfase"/>
</dbReference>
<dbReference type="SUPFAM" id="SSF53756">
    <property type="entry name" value="UDP-Glycosyltransferase/glycogen phosphorylase"/>
    <property type="match status" value="1"/>
</dbReference>
<reference evidence="4" key="1">
    <citation type="submission" date="2015-07" db="EMBL/GenBank/DDBJ databases">
        <title>Complete genome sequence and phylogenetic analysis of Limnochorda pilosa.</title>
        <authorList>
            <person name="Watanabe M."/>
            <person name="Kojima H."/>
            <person name="Fukui M."/>
        </authorList>
    </citation>
    <scope>NUCLEOTIDE SEQUENCE [LARGE SCALE GENOMIC DNA]</scope>
    <source>
        <strain evidence="4">HC45</strain>
    </source>
</reference>
<evidence type="ECO:0000256" key="1">
    <source>
        <dbReference type="ARBA" id="ARBA00022676"/>
    </source>
</evidence>
<dbReference type="PANTHER" id="PTHR30160">
    <property type="entry name" value="TETRAACYLDISACCHARIDE 4'-KINASE-RELATED"/>
    <property type="match status" value="1"/>
</dbReference>
<evidence type="ECO:0000256" key="2">
    <source>
        <dbReference type="ARBA" id="ARBA00022679"/>
    </source>
</evidence>
<dbReference type="STRING" id="1555112.LIP_1171"/>
<keyword evidence="1" id="KW-0328">Glycosyltransferase</keyword>
<dbReference type="Gene3D" id="3.40.50.2000">
    <property type="entry name" value="Glycogen Phosphorylase B"/>
    <property type="match status" value="2"/>
</dbReference>
<proteinExistence type="predicted"/>
<name>A0A0K2SIU3_LIMPI</name>
<dbReference type="GO" id="GO:0008713">
    <property type="term" value="F:ADP-heptose-lipopolysaccharide heptosyltransferase activity"/>
    <property type="evidence" value="ECO:0007669"/>
    <property type="project" value="TreeGrafter"/>
</dbReference>
<dbReference type="InterPro" id="IPR002201">
    <property type="entry name" value="Glyco_trans_9"/>
</dbReference>